<keyword evidence="3" id="KW-1185">Reference proteome</keyword>
<dbReference type="AlphaFoldDB" id="A0A9P6B077"/>
<gene>
    <name evidence="2" type="ORF">BS47DRAFT_1376401</name>
</gene>
<dbReference type="InterPro" id="IPR016024">
    <property type="entry name" value="ARM-type_fold"/>
</dbReference>
<comment type="caution">
    <text evidence="2">The sequence shown here is derived from an EMBL/GenBank/DDBJ whole genome shotgun (WGS) entry which is preliminary data.</text>
</comment>
<dbReference type="SUPFAM" id="SSF48452">
    <property type="entry name" value="TPR-like"/>
    <property type="match status" value="1"/>
</dbReference>
<evidence type="ECO:0000313" key="2">
    <source>
        <dbReference type="EMBL" id="KAF9514937.1"/>
    </source>
</evidence>
<dbReference type="InterPro" id="IPR011990">
    <property type="entry name" value="TPR-like_helical_dom_sf"/>
</dbReference>
<dbReference type="SMART" id="SM00028">
    <property type="entry name" value="TPR"/>
    <property type="match status" value="2"/>
</dbReference>
<feature type="region of interest" description="Disordered" evidence="1">
    <location>
        <begin position="342"/>
        <end position="374"/>
    </location>
</feature>
<reference evidence="2" key="1">
    <citation type="journal article" date="2020" name="Nat. Commun.">
        <title>Large-scale genome sequencing of mycorrhizal fungi provides insights into the early evolution of symbiotic traits.</title>
        <authorList>
            <person name="Miyauchi S."/>
            <person name="Kiss E."/>
            <person name="Kuo A."/>
            <person name="Drula E."/>
            <person name="Kohler A."/>
            <person name="Sanchez-Garcia M."/>
            <person name="Morin E."/>
            <person name="Andreopoulos B."/>
            <person name="Barry K.W."/>
            <person name="Bonito G."/>
            <person name="Buee M."/>
            <person name="Carver A."/>
            <person name="Chen C."/>
            <person name="Cichocki N."/>
            <person name="Clum A."/>
            <person name="Culley D."/>
            <person name="Crous P.W."/>
            <person name="Fauchery L."/>
            <person name="Girlanda M."/>
            <person name="Hayes R.D."/>
            <person name="Keri Z."/>
            <person name="LaButti K."/>
            <person name="Lipzen A."/>
            <person name="Lombard V."/>
            <person name="Magnuson J."/>
            <person name="Maillard F."/>
            <person name="Murat C."/>
            <person name="Nolan M."/>
            <person name="Ohm R.A."/>
            <person name="Pangilinan J."/>
            <person name="Pereira M.F."/>
            <person name="Perotto S."/>
            <person name="Peter M."/>
            <person name="Pfister S."/>
            <person name="Riley R."/>
            <person name="Sitrit Y."/>
            <person name="Stielow J.B."/>
            <person name="Szollosi G."/>
            <person name="Zifcakova L."/>
            <person name="Stursova M."/>
            <person name="Spatafora J.W."/>
            <person name="Tedersoo L."/>
            <person name="Vaario L.M."/>
            <person name="Yamada A."/>
            <person name="Yan M."/>
            <person name="Wang P."/>
            <person name="Xu J."/>
            <person name="Bruns T."/>
            <person name="Baldrian P."/>
            <person name="Vilgalys R."/>
            <person name="Dunand C."/>
            <person name="Henrissat B."/>
            <person name="Grigoriev I.V."/>
            <person name="Hibbett D."/>
            <person name="Nagy L.G."/>
            <person name="Martin F.M."/>
        </authorList>
    </citation>
    <scope>NUCLEOTIDE SEQUENCE</scope>
    <source>
        <strain evidence="2">UP504</strain>
    </source>
</reference>
<dbReference type="CDD" id="cd24142">
    <property type="entry name" value="ACL4-like"/>
    <property type="match status" value="1"/>
</dbReference>
<organism evidence="2 3">
    <name type="scientific">Hydnum rufescens UP504</name>
    <dbReference type="NCBI Taxonomy" id="1448309"/>
    <lineage>
        <taxon>Eukaryota</taxon>
        <taxon>Fungi</taxon>
        <taxon>Dikarya</taxon>
        <taxon>Basidiomycota</taxon>
        <taxon>Agaricomycotina</taxon>
        <taxon>Agaricomycetes</taxon>
        <taxon>Cantharellales</taxon>
        <taxon>Hydnaceae</taxon>
        <taxon>Hydnum</taxon>
    </lineage>
</organism>
<evidence type="ECO:0008006" key="4">
    <source>
        <dbReference type="Google" id="ProtNLM"/>
    </source>
</evidence>
<protein>
    <recommendedName>
        <fullName evidence="4">TPR-like protein</fullName>
    </recommendedName>
</protein>
<evidence type="ECO:0000256" key="1">
    <source>
        <dbReference type="SAM" id="MobiDB-lite"/>
    </source>
</evidence>
<proteinExistence type="predicted"/>
<dbReference type="Proteomes" id="UP000886523">
    <property type="component" value="Unassembled WGS sequence"/>
</dbReference>
<feature type="compositionally biased region" description="Acidic residues" evidence="1">
    <location>
        <begin position="349"/>
        <end position="374"/>
    </location>
</feature>
<sequence length="374" mass="41701">MGRTKTIVASKGFRANASPSKSKKNVPQPLPTPALVNKAQSLMGEMNYELARRFIQRILEIEPNHVEAREMLGIIEIEEGNVDDARTLFTSLVPPSQTAPSPPSYSAYLYLAQLTDSDPRHALSQYQAAVDLLLLLIKGKERIEPSELDDADRNSDAALRRTVISALVAMVEIWMSSDLCYEPDAEQTCDALVTLAINSDPGNVEALECLGSVRMSQSRPDEARQALEKAWKVLKELEPDDPRIPPLPTRLSLTRRFLELSLFSQALSLIQSILASDDEEIDAWYLQGWCFFLMGEQVKETGENIARDCLEACRTFYRQGGHDDQELIDHVEVLIKSLETAGFRSSPDNGDEVVDSAEEDWEDDDETGPDVEMG</sequence>
<evidence type="ECO:0000313" key="3">
    <source>
        <dbReference type="Proteomes" id="UP000886523"/>
    </source>
</evidence>
<dbReference type="InterPro" id="IPR019734">
    <property type="entry name" value="TPR_rpt"/>
</dbReference>
<accession>A0A9P6B077</accession>
<dbReference type="OrthoDB" id="1914839at2759"/>
<dbReference type="Pfam" id="PF13432">
    <property type="entry name" value="TPR_16"/>
    <property type="match status" value="1"/>
</dbReference>
<dbReference type="Gene3D" id="1.25.40.10">
    <property type="entry name" value="Tetratricopeptide repeat domain"/>
    <property type="match status" value="1"/>
</dbReference>
<dbReference type="SUPFAM" id="SSF48371">
    <property type="entry name" value="ARM repeat"/>
    <property type="match status" value="1"/>
</dbReference>
<dbReference type="EMBL" id="MU128955">
    <property type="protein sequence ID" value="KAF9514937.1"/>
    <property type="molecule type" value="Genomic_DNA"/>
</dbReference>
<name>A0A9P6B077_9AGAM</name>